<feature type="compositionally biased region" description="Basic and acidic residues" evidence="1">
    <location>
        <begin position="273"/>
        <end position="298"/>
    </location>
</feature>
<dbReference type="AlphaFoldDB" id="A0A179H7W5"/>
<evidence type="ECO:0000313" key="3">
    <source>
        <dbReference type="Proteomes" id="UP000078340"/>
    </source>
</evidence>
<dbReference type="OMA" id="VTIRMDV"/>
<feature type="compositionally biased region" description="Low complexity" evidence="1">
    <location>
        <begin position="118"/>
        <end position="131"/>
    </location>
</feature>
<organism evidence="2 3">
    <name type="scientific">Purpureocillium lilacinum</name>
    <name type="common">Paecilomyces lilacinus</name>
    <dbReference type="NCBI Taxonomy" id="33203"/>
    <lineage>
        <taxon>Eukaryota</taxon>
        <taxon>Fungi</taxon>
        <taxon>Dikarya</taxon>
        <taxon>Ascomycota</taxon>
        <taxon>Pezizomycotina</taxon>
        <taxon>Sordariomycetes</taxon>
        <taxon>Hypocreomycetidae</taxon>
        <taxon>Hypocreales</taxon>
        <taxon>Ophiocordycipitaceae</taxon>
        <taxon>Purpureocillium</taxon>
    </lineage>
</organism>
<feature type="region of interest" description="Disordered" evidence="1">
    <location>
        <begin position="898"/>
        <end position="948"/>
    </location>
</feature>
<feature type="region of interest" description="Disordered" evidence="1">
    <location>
        <begin position="830"/>
        <end position="869"/>
    </location>
</feature>
<dbReference type="STRING" id="33203.A0A179H7W5"/>
<dbReference type="PANTHER" id="PTHR31014">
    <property type="entry name" value="MITOCHONDRIAL TRANSLATION SYSTEM COMPONENT PET127-RELATED"/>
    <property type="match status" value="1"/>
</dbReference>
<dbReference type="GeneID" id="28890173"/>
<accession>A0A179H7W5</accession>
<feature type="region of interest" description="Disordered" evidence="1">
    <location>
        <begin position="218"/>
        <end position="324"/>
    </location>
</feature>
<proteinExistence type="predicted"/>
<dbReference type="Proteomes" id="UP000078340">
    <property type="component" value="Unassembled WGS sequence"/>
</dbReference>
<feature type="compositionally biased region" description="Low complexity" evidence="1">
    <location>
        <begin position="740"/>
        <end position="753"/>
    </location>
</feature>
<evidence type="ECO:0000313" key="2">
    <source>
        <dbReference type="EMBL" id="OAQ85661.1"/>
    </source>
</evidence>
<feature type="compositionally biased region" description="Basic and acidic residues" evidence="1">
    <location>
        <begin position="936"/>
        <end position="947"/>
    </location>
</feature>
<feature type="compositionally biased region" description="Acidic residues" evidence="1">
    <location>
        <begin position="918"/>
        <end position="935"/>
    </location>
</feature>
<feature type="compositionally biased region" description="Polar residues" evidence="1">
    <location>
        <begin position="252"/>
        <end position="268"/>
    </location>
</feature>
<dbReference type="GO" id="GO:0000964">
    <property type="term" value="P:mitochondrial RNA 5'-end processing"/>
    <property type="evidence" value="ECO:0007669"/>
    <property type="project" value="TreeGrafter"/>
</dbReference>
<evidence type="ECO:0000256" key="1">
    <source>
        <dbReference type="SAM" id="MobiDB-lite"/>
    </source>
</evidence>
<dbReference type="EMBL" id="LSBI01000007">
    <property type="protein sequence ID" value="OAQ85661.1"/>
    <property type="molecule type" value="Genomic_DNA"/>
</dbReference>
<sequence length="1070" mass="119259">MADEVVEDEGWQWPGGRFAGVVAQARGGAGKPITWGQCAITTEELPRQLIDSGGPFVAAQRQRPAVCSLLLQPSTLWSCPPLGPSSLSTSDMLRSTCRPGRLAGSAAHVATSRPVVPLPRSFSASSLSRSAEQAPTTSAEDESDKSGVRRKPRKRRDGETGRRHAEVTGKKAQGAQADSDARLNEYLRNFQQDAADEKVAQEEAPRSWKSILSERIQELRGKPSSSTQAKAPASQQKGRGQEGPIEGAASPPAQQQTGIWTSLRSRLQTKPVEVADVKATRPDEPAAEGKEGAEEETRPSPSEEDDGSPKKAAGGRAKKTKAKAALDVKIIRPQRLRLRPVEEGPSDVPQLAHNLDRVLFNPGVYHVQDHRSRVFNFDPYLATIMPVAEFDFGALSEYITSSKDVKLRQLAAKHDMKYCGSTSSMTSILSHFHFLLSAWRKPTFDNLSRSLEPESTNFTALTRGPAAAFARFQDGVYAIDSDKEYDTENILSMLGKSMEKLFTLPKEEFERYRRSKSHQISEEERNAEESYHYTTLGDFMMRSQLDAYDPRLPGSGMFDLKTRAVVSIRMDVRGYEKGVGYEIRKRFGQWESFEREYYDMIRAAFLKYSLQVRMGRMDGIFVAFHNTQRIFGFQYISLSEMDHAIHGTPDRRLGDQEFKCSIALLNDLMDRATKKFPGRTLRLHVETRPTKVPLTYFFVEPVTDEEMRRTQEAGKPSVEQLEREILGLSREESEAESAQEEANAQAEQQQQQSDETDKAADEAAPSDPQSDAAWKEMMAKVEDSVENESLGISSVKEAVQDALEQSGLLSDKTEVESEKYVDDLVAALTAHSSVSKEAREAAEAREASEEGRQASESSGQETKAETASLTDLILRVTEGIDDKSSNLKTFERKFADLATQSKKSEAAGGEQPVKEKEESAEESTELDSAAEEADKDTEGQEEKDREILGMYVTIRNRVNGSFVERPSSPEKDFDWAVQYAITELPDKRAQRIYSKIKKRRKTVLTQDPTARAADWYRMFKGTLPIMAKKGEKYRAMRTQQEAGNPVYVAWDKKPLSPEVPRAGTDGKSEV</sequence>
<feature type="compositionally biased region" description="Basic and acidic residues" evidence="1">
    <location>
        <begin position="834"/>
        <end position="853"/>
    </location>
</feature>
<feature type="compositionally biased region" description="Basic and acidic residues" evidence="1">
    <location>
        <begin position="156"/>
        <end position="169"/>
    </location>
</feature>
<dbReference type="GO" id="GO:0005740">
    <property type="term" value="C:mitochondrial envelope"/>
    <property type="evidence" value="ECO:0007669"/>
    <property type="project" value="TreeGrafter"/>
</dbReference>
<dbReference type="PANTHER" id="PTHR31014:SF0">
    <property type="entry name" value="MITOCHONDRIAL TRANSLATION SYSTEM COMPONENT PET127-RELATED"/>
    <property type="match status" value="1"/>
</dbReference>
<reference evidence="2 3" key="1">
    <citation type="submission" date="2016-02" db="EMBL/GenBank/DDBJ databases">
        <title>Biosynthesis of antibiotic leucinostatins and their inhibition on Phytophthora in bio-control Purpureocillium lilacinum.</title>
        <authorList>
            <person name="Wang G."/>
            <person name="Liu Z."/>
            <person name="Lin R."/>
            <person name="Li E."/>
            <person name="Mao Z."/>
            <person name="Ling J."/>
            <person name="Yin W."/>
            <person name="Xie B."/>
        </authorList>
    </citation>
    <scope>NUCLEOTIDE SEQUENCE [LARGE SCALE GENOMIC DNA]</scope>
    <source>
        <strain evidence="2">PLFJ-1</strain>
    </source>
</reference>
<dbReference type="KEGG" id="plj:28890173"/>
<comment type="caution">
    <text evidence="2">The sequence shown here is derived from an EMBL/GenBank/DDBJ whole genome shotgun (WGS) entry which is preliminary data.</text>
</comment>
<protein>
    <submittedName>
        <fullName evidence="2">Mitochondrial membrane protein</fullName>
    </submittedName>
</protein>
<gene>
    <name evidence="2" type="ORF">VFPFJ_08050</name>
</gene>
<dbReference type="Pfam" id="PF08634">
    <property type="entry name" value="Pet127"/>
    <property type="match status" value="1"/>
</dbReference>
<name>A0A179H7W5_PURLI</name>
<feature type="compositionally biased region" description="Polar residues" evidence="1">
    <location>
        <begin position="223"/>
        <end position="238"/>
    </location>
</feature>
<feature type="region of interest" description="Disordered" evidence="1">
    <location>
        <begin position="729"/>
        <end position="772"/>
    </location>
</feature>
<dbReference type="InterPro" id="IPR013943">
    <property type="entry name" value="Pet127"/>
</dbReference>
<feature type="region of interest" description="Disordered" evidence="1">
    <location>
        <begin position="118"/>
        <end position="179"/>
    </location>
</feature>